<evidence type="ECO:0000313" key="2">
    <source>
        <dbReference type="Proteomes" id="UP000642284"/>
    </source>
</evidence>
<dbReference type="GO" id="GO:0008168">
    <property type="term" value="F:methyltransferase activity"/>
    <property type="evidence" value="ECO:0007669"/>
    <property type="project" value="UniProtKB-KW"/>
</dbReference>
<gene>
    <name evidence="1" type="ORF">H9Y04_07025</name>
</gene>
<name>A0ABR7SA21_9ACTN</name>
<evidence type="ECO:0000313" key="1">
    <source>
        <dbReference type="EMBL" id="MBC9712326.1"/>
    </source>
</evidence>
<dbReference type="Proteomes" id="UP000642284">
    <property type="component" value="Unassembled WGS sequence"/>
</dbReference>
<dbReference type="GO" id="GO:0032259">
    <property type="term" value="P:methylation"/>
    <property type="evidence" value="ECO:0007669"/>
    <property type="project" value="UniProtKB-KW"/>
</dbReference>
<dbReference type="SUPFAM" id="SSF53335">
    <property type="entry name" value="S-adenosyl-L-methionine-dependent methyltransferases"/>
    <property type="match status" value="1"/>
</dbReference>
<dbReference type="Pfam" id="PF13489">
    <property type="entry name" value="Methyltransf_23"/>
    <property type="match status" value="1"/>
</dbReference>
<reference evidence="1 2" key="1">
    <citation type="submission" date="2020-08" db="EMBL/GenBank/DDBJ databases">
        <title>Genemic of Streptomyces polyaspartic.</title>
        <authorList>
            <person name="Liu W."/>
        </authorList>
    </citation>
    <scope>NUCLEOTIDE SEQUENCE [LARGE SCALE GENOMIC DNA]</scope>
    <source>
        <strain evidence="1 2">TRM66268-LWL</strain>
    </source>
</reference>
<dbReference type="EMBL" id="JACTVJ010000004">
    <property type="protein sequence ID" value="MBC9712326.1"/>
    <property type="molecule type" value="Genomic_DNA"/>
</dbReference>
<dbReference type="Gene3D" id="3.40.50.150">
    <property type="entry name" value="Vaccinia Virus protein VP39"/>
    <property type="match status" value="1"/>
</dbReference>
<comment type="caution">
    <text evidence="1">The sequence shown here is derived from an EMBL/GenBank/DDBJ whole genome shotgun (WGS) entry which is preliminary data.</text>
</comment>
<keyword evidence="1" id="KW-0808">Transferase</keyword>
<accession>A0ABR7SA21</accession>
<sequence length="373" mass="42629">MATTESTEAVQDAESIEEHRARRDARVAALRPAYQAELALGMDRLFEERRDTCPWCASKRLKVRLKTKDFLQGKPGTFVLEQCGDCRHIFQNPSLSKPGLDFYYRDFYDGLFEKELGAAFDSANGDDHERHTDRARAMLTHLRPKRWLDVGTAHGEFCFQAKKVLPDTSFDGLDVGVNVVKAKEQGRIERAYQGFLPDHAASLAGQYDAVSMFHVLEHTVDQRAELESARKVLRPGGHLMIEVPDPESYFGRIFGKYWVPWFQPQHLHFVTLGNLNRALREMGFTVVAVDRRQPHIPFDFLGSFGLFLLRLLPFRNEPWLPKAPGRMGNRLCKLVFTLGLPLMPVLHFLDKALAPLTSRSRFSNAYRVIARKD</sequence>
<keyword evidence="1" id="KW-0489">Methyltransferase</keyword>
<organism evidence="1 2">
    <name type="scientific">Streptomyces polyasparticus</name>
    <dbReference type="NCBI Taxonomy" id="2767826"/>
    <lineage>
        <taxon>Bacteria</taxon>
        <taxon>Bacillati</taxon>
        <taxon>Actinomycetota</taxon>
        <taxon>Actinomycetes</taxon>
        <taxon>Kitasatosporales</taxon>
        <taxon>Streptomycetaceae</taxon>
        <taxon>Streptomyces</taxon>
    </lineage>
</organism>
<proteinExistence type="predicted"/>
<protein>
    <submittedName>
        <fullName evidence="1">Class I SAM-dependent methyltransferase</fullName>
    </submittedName>
</protein>
<keyword evidence="2" id="KW-1185">Reference proteome</keyword>
<dbReference type="InterPro" id="IPR029063">
    <property type="entry name" value="SAM-dependent_MTases_sf"/>
</dbReference>
<dbReference type="RefSeq" id="WP_187812788.1">
    <property type="nucleotide sequence ID" value="NZ_JACTVJ010000004.1"/>
</dbReference>
<dbReference type="CDD" id="cd02440">
    <property type="entry name" value="AdoMet_MTases"/>
    <property type="match status" value="1"/>
</dbReference>
<dbReference type="PANTHER" id="PTHR43861">
    <property type="entry name" value="TRANS-ACONITATE 2-METHYLTRANSFERASE-RELATED"/>
    <property type="match status" value="1"/>
</dbReference>